<evidence type="ECO:0000313" key="1">
    <source>
        <dbReference type="EMBL" id="MCU6795208.1"/>
    </source>
</evidence>
<keyword evidence="2" id="KW-1185">Reference proteome</keyword>
<sequence length="110" mass="12609">MMKSDVSKQKIEQILDPAHLLCKDDIVWILGFIKKKVAEKNPQLLELSQPRLLQNFHYFAEISLMLIQRRNGFDQEADRLKTWIAEAVYGLQSDPLTDQSLPVSPNSPSS</sequence>
<gene>
    <name evidence="1" type="ORF">OB236_24170</name>
</gene>
<dbReference type="Proteomes" id="UP001652445">
    <property type="component" value="Unassembled WGS sequence"/>
</dbReference>
<accession>A0ABT2UKQ7</accession>
<reference evidence="1 2" key="1">
    <citation type="submission" date="2022-09" db="EMBL/GenBank/DDBJ databases">
        <authorList>
            <person name="Han X.L."/>
            <person name="Wang Q."/>
            <person name="Lu T."/>
        </authorList>
    </citation>
    <scope>NUCLEOTIDE SEQUENCE [LARGE SCALE GENOMIC DNA]</scope>
    <source>
        <strain evidence="1 2">WQ 127069</strain>
    </source>
</reference>
<proteinExistence type="predicted"/>
<comment type="caution">
    <text evidence="1">The sequence shown here is derived from an EMBL/GenBank/DDBJ whole genome shotgun (WGS) entry which is preliminary data.</text>
</comment>
<name>A0ABT2UKQ7_9BACL</name>
<protein>
    <submittedName>
        <fullName evidence="1">Uncharacterized protein</fullName>
    </submittedName>
</protein>
<organism evidence="1 2">
    <name type="scientific">Paenibacillus baimaensis</name>
    <dbReference type="NCBI Taxonomy" id="2982185"/>
    <lineage>
        <taxon>Bacteria</taxon>
        <taxon>Bacillati</taxon>
        <taxon>Bacillota</taxon>
        <taxon>Bacilli</taxon>
        <taxon>Bacillales</taxon>
        <taxon>Paenibacillaceae</taxon>
        <taxon>Paenibacillus</taxon>
    </lineage>
</organism>
<dbReference type="EMBL" id="JAOQIO010000094">
    <property type="protein sequence ID" value="MCU6795208.1"/>
    <property type="molecule type" value="Genomic_DNA"/>
</dbReference>
<evidence type="ECO:0000313" key="2">
    <source>
        <dbReference type="Proteomes" id="UP001652445"/>
    </source>
</evidence>